<proteinExistence type="predicted"/>
<sequence length="211" mass="23525">MAGAAITPASSQNANHIFEQLQIREREDYGIIEYIDVELKVLTTVQHQVYLFICPPADFRIGPSSFRLPECPAYWSINPLGVPRLSVVDAPLLGLPIVQLTTHIYTRSWPGPVYTGLRQFHQGKGFVPDSLTVAQHLGHPLYQVSIEKEGSFVYVDDEISDAEDTPGIPFLNASKVLHSLSWAWRIMEPLKFGLIVVLAIALLYESARRAG</sequence>
<protein>
    <submittedName>
        <fullName evidence="1">Uncharacterized protein</fullName>
    </submittedName>
</protein>
<dbReference type="Proteomes" id="UP001215280">
    <property type="component" value="Unassembled WGS sequence"/>
</dbReference>
<evidence type="ECO:0000313" key="1">
    <source>
        <dbReference type="EMBL" id="KAJ7737800.1"/>
    </source>
</evidence>
<evidence type="ECO:0000313" key="2">
    <source>
        <dbReference type="Proteomes" id="UP001215280"/>
    </source>
</evidence>
<accession>A0AAD7MYI4</accession>
<gene>
    <name evidence="1" type="ORF">DFH07DRAFT_93204</name>
</gene>
<reference evidence="1" key="1">
    <citation type="submission" date="2023-03" db="EMBL/GenBank/DDBJ databases">
        <title>Massive genome expansion in bonnet fungi (Mycena s.s.) driven by repeated elements and novel gene families across ecological guilds.</title>
        <authorList>
            <consortium name="Lawrence Berkeley National Laboratory"/>
            <person name="Harder C.B."/>
            <person name="Miyauchi S."/>
            <person name="Viragh M."/>
            <person name="Kuo A."/>
            <person name="Thoen E."/>
            <person name="Andreopoulos B."/>
            <person name="Lu D."/>
            <person name="Skrede I."/>
            <person name="Drula E."/>
            <person name="Henrissat B."/>
            <person name="Morin E."/>
            <person name="Kohler A."/>
            <person name="Barry K."/>
            <person name="LaButti K."/>
            <person name="Morin E."/>
            <person name="Salamov A."/>
            <person name="Lipzen A."/>
            <person name="Mereny Z."/>
            <person name="Hegedus B."/>
            <person name="Baldrian P."/>
            <person name="Stursova M."/>
            <person name="Weitz H."/>
            <person name="Taylor A."/>
            <person name="Grigoriev I.V."/>
            <person name="Nagy L.G."/>
            <person name="Martin F."/>
            <person name="Kauserud H."/>
        </authorList>
    </citation>
    <scope>NUCLEOTIDE SEQUENCE</scope>
    <source>
        <strain evidence="1">CBHHK188m</strain>
    </source>
</reference>
<name>A0AAD7MYI4_9AGAR</name>
<comment type="caution">
    <text evidence="1">The sequence shown here is derived from an EMBL/GenBank/DDBJ whole genome shotgun (WGS) entry which is preliminary data.</text>
</comment>
<keyword evidence="2" id="KW-1185">Reference proteome</keyword>
<dbReference type="AlphaFoldDB" id="A0AAD7MYI4"/>
<dbReference type="EMBL" id="JARJLG010000141">
    <property type="protein sequence ID" value="KAJ7737800.1"/>
    <property type="molecule type" value="Genomic_DNA"/>
</dbReference>
<organism evidence="1 2">
    <name type="scientific">Mycena maculata</name>
    <dbReference type="NCBI Taxonomy" id="230809"/>
    <lineage>
        <taxon>Eukaryota</taxon>
        <taxon>Fungi</taxon>
        <taxon>Dikarya</taxon>
        <taxon>Basidiomycota</taxon>
        <taxon>Agaricomycotina</taxon>
        <taxon>Agaricomycetes</taxon>
        <taxon>Agaricomycetidae</taxon>
        <taxon>Agaricales</taxon>
        <taxon>Marasmiineae</taxon>
        <taxon>Mycenaceae</taxon>
        <taxon>Mycena</taxon>
    </lineage>
</organism>